<protein>
    <recommendedName>
        <fullName evidence="3">glycerol kinase</fullName>
        <ecNumber evidence="3">2.7.1.30</ecNumber>
    </recommendedName>
    <alternativeName>
        <fullName evidence="9">ATP:glycerol 3-phosphotransferase</fullName>
    </alternativeName>
</protein>
<evidence type="ECO:0000256" key="5">
    <source>
        <dbReference type="ARBA" id="ARBA00022741"/>
    </source>
</evidence>
<evidence type="ECO:0000256" key="7">
    <source>
        <dbReference type="ARBA" id="ARBA00022798"/>
    </source>
</evidence>
<gene>
    <name evidence="13" type="ORF">EGYM00392_LOCUS26148</name>
</gene>
<dbReference type="Pfam" id="PF02782">
    <property type="entry name" value="FGGY_C"/>
    <property type="match status" value="1"/>
</dbReference>
<comment type="pathway">
    <text evidence="1">Polyol metabolism; glycerol degradation via glycerol kinase pathway; sn-glycerol 3-phosphate from glycerol: step 1/1.</text>
</comment>
<evidence type="ECO:0000259" key="11">
    <source>
        <dbReference type="Pfam" id="PF00370"/>
    </source>
</evidence>
<dbReference type="GO" id="GO:0005524">
    <property type="term" value="F:ATP binding"/>
    <property type="evidence" value="ECO:0007669"/>
    <property type="project" value="UniProtKB-KW"/>
</dbReference>
<keyword evidence="6 10" id="KW-0418">Kinase</keyword>
<keyword evidence="5" id="KW-0547">Nucleotide-binding</keyword>
<evidence type="ECO:0000259" key="12">
    <source>
        <dbReference type="Pfam" id="PF02782"/>
    </source>
</evidence>
<dbReference type="GO" id="GO:0005739">
    <property type="term" value="C:mitochondrion"/>
    <property type="evidence" value="ECO:0007669"/>
    <property type="project" value="TreeGrafter"/>
</dbReference>
<feature type="domain" description="Carbohydrate kinase FGGY C-terminal" evidence="12">
    <location>
        <begin position="229"/>
        <end position="418"/>
    </location>
</feature>
<keyword evidence="4 10" id="KW-0808">Transferase</keyword>
<evidence type="ECO:0000256" key="8">
    <source>
        <dbReference type="ARBA" id="ARBA00022840"/>
    </source>
</evidence>
<dbReference type="FunFam" id="3.30.420.40:FF:000086">
    <property type="entry name" value="Glycerol kinase"/>
    <property type="match status" value="1"/>
</dbReference>
<evidence type="ECO:0000256" key="4">
    <source>
        <dbReference type="ARBA" id="ARBA00022679"/>
    </source>
</evidence>
<dbReference type="NCBIfam" id="TIGR01311">
    <property type="entry name" value="glycerol_kin"/>
    <property type="match status" value="1"/>
</dbReference>
<dbReference type="Pfam" id="PF00370">
    <property type="entry name" value="FGGY_N"/>
    <property type="match status" value="1"/>
</dbReference>
<evidence type="ECO:0000256" key="6">
    <source>
        <dbReference type="ARBA" id="ARBA00022777"/>
    </source>
</evidence>
<dbReference type="FunFam" id="3.30.420.40:FF:000108">
    <property type="entry name" value="Glycerol kinase, glycosomal"/>
    <property type="match status" value="1"/>
</dbReference>
<evidence type="ECO:0000256" key="2">
    <source>
        <dbReference type="ARBA" id="ARBA00009156"/>
    </source>
</evidence>
<comment type="similarity">
    <text evidence="2 10">Belongs to the FGGY kinase family.</text>
</comment>
<dbReference type="SUPFAM" id="SSF53067">
    <property type="entry name" value="Actin-like ATPase domain"/>
    <property type="match status" value="2"/>
</dbReference>
<dbReference type="NCBIfam" id="NF000756">
    <property type="entry name" value="PRK00047.1"/>
    <property type="match status" value="1"/>
</dbReference>
<organism evidence="13">
    <name type="scientific">Eutreptiella gymnastica</name>
    <dbReference type="NCBI Taxonomy" id="73025"/>
    <lineage>
        <taxon>Eukaryota</taxon>
        <taxon>Discoba</taxon>
        <taxon>Euglenozoa</taxon>
        <taxon>Euglenida</taxon>
        <taxon>Spirocuta</taxon>
        <taxon>Euglenophyceae</taxon>
        <taxon>Eutreptiales</taxon>
        <taxon>Eutreptiaceae</taxon>
        <taxon>Eutreptiella</taxon>
    </lineage>
</organism>
<dbReference type="InterPro" id="IPR005999">
    <property type="entry name" value="Glycerol_kin"/>
</dbReference>
<keyword evidence="7" id="KW-0319">Glycerol metabolism</keyword>
<dbReference type="PANTHER" id="PTHR10196">
    <property type="entry name" value="SUGAR KINASE"/>
    <property type="match status" value="1"/>
</dbReference>
<dbReference type="InterPro" id="IPR018483">
    <property type="entry name" value="Carb_kinase_FGGY_CS"/>
</dbReference>
<dbReference type="GO" id="GO:0046167">
    <property type="term" value="P:glycerol-3-phosphate biosynthetic process"/>
    <property type="evidence" value="ECO:0007669"/>
    <property type="project" value="TreeGrafter"/>
</dbReference>
<dbReference type="PIRSF" id="PIRSF000538">
    <property type="entry name" value="GlpK"/>
    <property type="match status" value="1"/>
</dbReference>
<sequence length="470" mass="50593">MEHAQITPQAGWLEHDPQELVANSVACIEGAVNSLGKRKDDIKAIGITNQRETTILWDKHTGAPLYNAIVWSDGRTGDIVESFTAKLGSKDALRQLCGLPLSTYFGAIKVRWLIDNVPDVKEAIQDGRCMFGTVDSWLLYNLTGRTVHATDVTNASRTMMMNINTCYWDKELCEILGVTGITLPEIRSNSEIFGEMANGILQGVPIAGIIGDQQAATVGQACFKIGQAKNTYGTGCFLLVNTGTTIVQSKHGLLTTPCYKIGNQATVYALEGAIANAGNTVQWLRDNLGFFKEAPEIEALAADAQDTGGVIFVPALSGLYAPYWRSDARGTILGLTQFSNKAHICRATLQGVCYMTREVLEAMVLDSGHALANLAVDGGMSRNNLMMQMQADTLGVPVVRAANPESTSMGCTVMAGLAVGIWKDTDEVASTVAGGGAGKWWEPLTTCEERDAEFSIWKKAVMKSFASCSQ</sequence>
<evidence type="ECO:0000256" key="3">
    <source>
        <dbReference type="ARBA" id="ARBA00012099"/>
    </source>
</evidence>
<evidence type="ECO:0000313" key="13">
    <source>
        <dbReference type="EMBL" id="CAD9015042.1"/>
    </source>
</evidence>
<dbReference type="GO" id="GO:0004370">
    <property type="term" value="F:glycerol kinase activity"/>
    <property type="evidence" value="ECO:0007669"/>
    <property type="project" value="UniProtKB-EC"/>
</dbReference>
<evidence type="ECO:0000256" key="1">
    <source>
        <dbReference type="ARBA" id="ARBA00005190"/>
    </source>
</evidence>
<reference evidence="13" key="1">
    <citation type="submission" date="2021-01" db="EMBL/GenBank/DDBJ databases">
        <authorList>
            <person name="Corre E."/>
            <person name="Pelletier E."/>
            <person name="Niang G."/>
            <person name="Scheremetjew M."/>
            <person name="Finn R."/>
            <person name="Kale V."/>
            <person name="Holt S."/>
            <person name="Cochrane G."/>
            <person name="Meng A."/>
            <person name="Brown T."/>
            <person name="Cohen L."/>
        </authorList>
    </citation>
    <scope>NUCLEOTIDE SEQUENCE</scope>
    <source>
        <strain evidence="13">NIES-381</strain>
    </source>
</reference>
<keyword evidence="8" id="KW-0067">ATP-binding</keyword>
<dbReference type="EMBL" id="HBGA01069919">
    <property type="protein sequence ID" value="CAD9015042.1"/>
    <property type="molecule type" value="Transcribed_RNA"/>
</dbReference>
<dbReference type="InterPro" id="IPR043129">
    <property type="entry name" value="ATPase_NBD"/>
</dbReference>
<dbReference type="UniPathway" id="UPA00618">
    <property type="reaction ID" value="UER00672"/>
</dbReference>
<dbReference type="PROSITE" id="PS00445">
    <property type="entry name" value="FGGY_KINASES_2"/>
    <property type="match status" value="1"/>
</dbReference>
<dbReference type="InterPro" id="IPR018485">
    <property type="entry name" value="FGGY_C"/>
</dbReference>
<dbReference type="PANTHER" id="PTHR10196:SF69">
    <property type="entry name" value="GLYCEROL KINASE"/>
    <property type="match status" value="1"/>
</dbReference>
<name>A0A7S1NE19_9EUGL</name>
<feature type="domain" description="Carbohydrate kinase FGGY N-terminal" evidence="11">
    <location>
        <begin position="2"/>
        <end position="219"/>
    </location>
</feature>
<proteinExistence type="inferred from homology"/>
<dbReference type="EC" id="2.7.1.30" evidence="3"/>
<dbReference type="Gene3D" id="3.30.420.40">
    <property type="match status" value="2"/>
</dbReference>
<dbReference type="InterPro" id="IPR018484">
    <property type="entry name" value="FGGY_N"/>
</dbReference>
<dbReference type="CDD" id="cd07792">
    <property type="entry name" value="ASKHA_NBD_FGGY_GK1-3-like"/>
    <property type="match status" value="1"/>
</dbReference>
<accession>A0A7S1NE19</accession>
<dbReference type="AlphaFoldDB" id="A0A7S1NE19"/>
<dbReference type="InterPro" id="IPR042018">
    <property type="entry name" value="GK1-3_metazoan-type"/>
</dbReference>
<dbReference type="GO" id="GO:0006641">
    <property type="term" value="P:triglyceride metabolic process"/>
    <property type="evidence" value="ECO:0007669"/>
    <property type="project" value="TreeGrafter"/>
</dbReference>
<dbReference type="GO" id="GO:0019563">
    <property type="term" value="P:glycerol catabolic process"/>
    <property type="evidence" value="ECO:0007669"/>
    <property type="project" value="UniProtKB-UniPathway"/>
</dbReference>
<dbReference type="InterPro" id="IPR000577">
    <property type="entry name" value="Carb_kinase_FGGY"/>
</dbReference>
<evidence type="ECO:0000256" key="10">
    <source>
        <dbReference type="RuleBase" id="RU003733"/>
    </source>
</evidence>
<evidence type="ECO:0000256" key="9">
    <source>
        <dbReference type="ARBA" id="ARBA00043149"/>
    </source>
</evidence>